<protein>
    <submittedName>
        <fullName evidence="2">Uncharacterized protein</fullName>
    </submittedName>
</protein>
<keyword evidence="1" id="KW-1133">Transmembrane helix</keyword>
<dbReference type="RefSeq" id="WP_102993368.1">
    <property type="nucleotide sequence ID" value="NZ_FXTU01000004.1"/>
</dbReference>
<reference evidence="2" key="1">
    <citation type="submission" date="2017-05" db="EMBL/GenBank/DDBJ databases">
        <authorList>
            <person name="Varghese N."/>
            <person name="Submissions S."/>
        </authorList>
    </citation>
    <scope>NUCLEOTIDE SEQUENCE</scope>
    <source>
        <strain evidence="2">DSM 45262</strain>
    </source>
</reference>
<evidence type="ECO:0000256" key="1">
    <source>
        <dbReference type="SAM" id="Phobius"/>
    </source>
</evidence>
<evidence type="ECO:0000313" key="3">
    <source>
        <dbReference type="Proteomes" id="UP001157946"/>
    </source>
</evidence>
<organism evidence="2 3">
    <name type="scientific">Laceyella tengchongensis</name>
    <dbReference type="NCBI Taxonomy" id="574699"/>
    <lineage>
        <taxon>Bacteria</taxon>
        <taxon>Bacillati</taxon>
        <taxon>Bacillota</taxon>
        <taxon>Bacilli</taxon>
        <taxon>Bacillales</taxon>
        <taxon>Thermoactinomycetaceae</taxon>
        <taxon>Laceyella</taxon>
    </lineage>
</organism>
<keyword evidence="1" id="KW-0812">Transmembrane</keyword>
<proteinExistence type="predicted"/>
<dbReference type="Proteomes" id="UP001157946">
    <property type="component" value="Unassembled WGS sequence"/>
</dbReference>
<feature type="transmembrane region" description="Helical" evidence="1">
    <location>
        <begin position="40"/>
        <end position="62"/>
    </location>
</feature>
<evidence type="ECO:0000313" key="2">
    <source>
        <dbReference type="EMBL" id="SMP22966.1"/>
    </source>
</evidence>
<dbReference type="EMBL" id="FXTU01000004">
    <property type="protein sequence ID" value="SMP22966.1"/>
    <property type="molecule type" value="Genomic_DNA"/>
</dbReference>
<gene>
    <name evidence="2" type="ORF">SAMN06265361_104123</name>
</gene>
<sequence>MTQNQPYAHEYEEQHAPYAFGEELMTHNAWPTPDAQTQQFYPFFFFTFPFPRPFPFFTAPFFPYRRPYRRYRYW</sequence>
<dbReference type="AlphaFoldDB" id="A0AA46AFZ1"/>
<keyword evidence="3" id="KW-1185">Reference proteome</keyword>
<name>A0AA46AFZ1_9BACL</name>
<accession>A0AA46AFZ1</accession>
<keyword evidence="1" id="KW-0472">Membrane</keyword>
<comment type="caution">
    <text evidence="2">The sequence shown here is derived from an EMBL/GenBank/DDBJ whole genome shotgun (WGS) entry which is preliminary data.</text>
</comment>